<sequence>MADHGCWKWLNKWINQFPTITNIPMPHLIPKVPDSTRLWWKLRQMETMKIQVNDWKCTIQEMVATKATNGIWIITRRLIFAAAV</sequence>
<protein>
    <submittedName>
        <fullName evidence="1">Uncharacterized protein</fullName>
    </submittedName>
</protein>
<keyword evidence="2" id="KW-1185">Reference proteome</keyword>
<gene>
    <name evidence="1" type="ORF">CTI12_AA385550</name>
</gene>
<dbReference type="AlphaFoldDB" id="A0A2U1MFP8"/>
<comment type="caution">
    <text evidence="1">The sequence shown here is derived from an EMBL/GenBank/DDBJ whole genome shotgun (WGS) entry which is preliminary data.</text>
</comment>
<accession>A0A2U1MFP8</accession>
<evidence type="ECO:0000313" key="2">
    <source>
        <dbReference type="Proteomes" id="UP000245207"/>
    </source>
</evidence>
<organism evidence="1 2">
    <name type="scientific">Artemisia annua</name>
    <name type="common">Sweet wormwood</name>
    <dbReference type="NCBI Taxonomy" id="35608"/>
    <lineage>
        <taxon>Eukaryota</taxon>
        <taxon>Viridiplantae</taxon>
        <taxon>Streptophyta</taxon>
        <taxon>Embryophyta</taxon>
        <taxon>Tracheophyta</taxon>
        <taxon>Spermatophyta</taxon>
        <taxon>Magnoliopsida</taxon>
        <taxon>eudicotyledons</taxon>
        <taxon>Gunneridae</taxon>
        <taxon>Pentapetalae</taxon>
        <taxon>asterids</taxon>
        <taxon>campanulids</taxon>
        <taxon>Asterales</taxon>
        <taxon>Asteraceae</taxon>
        <taxon>Asteroideae</taxon>
        <taxon>Anthemideae</taxon>
        <taxon>Artemisiinae</taxon>
        <taxon>Artemisia</taxon>
    </lineage>
</organism>
<evidence type="ECO:0000313" key="1">
    <source>
        <dbReference type="EMBL" id="PWA60064.1"/>
    </source>
</evidence>
<name>A0A2U1MFP8_ARTAN</name>
<proteinExistence type="predicted"/>
<dbReference type="EMBL" id="PKPP01005452">
    <property type="protein sequence ID" value="PWA60064.1"/>
    <property type="molecule type" value="Genomic_DNA"/>
</dbReference>
<dbReference type="Proteomes" id="UP000245207">
    <property type="component" value="Unassembled WGS sequence"/>
</dbReference>
<reference evidence="1 2" key="1">
    <citation type="journal article" date="2018" name="Mol. Plant">
        <title>The genome of Artemisia annua provides insight into the evolution of Asteraceae family and artemisinin biosynthesis.</title>
        <authorList>
            <person name="Shen Q."/>
            <person name="Zhang L."/>
            <person name="Liao Z."/>
            <person name="Wang S."/>
            <person name="Yan T."/>
            <person name="Shi P."/>
            <person name="Liu M."/>
            <person name="Fu X."/>
            <person name="Pan Q."/>
            <person name="Wang Y."/>
            <person name="Lv Z."/>
            <person name="Lu X."/>
            <person name="Zhang F."/>
            <person name="Jiang W."/>
            <person name="Ma Y."/>
            <person name="Chen M."/>
            <person name="Hao X."/>
            <person name="Li L."/>
            <person name="Tang Y."/>
            <person name="Lv G."/>
            <person name="Zhou Y."/>
            <person name="Sun X."/>
            <person name="Brodelius P.E."/>
            <person name="Rose J.K.C."/>
            <person name="Tang K."/>
        </authorList>
    </citation>
    <scope>NUCLEOTIDE SEQUENCE [LARGE SCALE GENOMIC DNA]</scope>
    <source>
        <strain evidence="2">cv. Huhao1</strain>
        <tissue evidence="1">Leaf</tissue>
    </source>
</reference>